<keyword evidence="4" id="KW-0378">Hydrolase</keyword>
<evidence type="ECO:0000256" key="3">
    <source>
        <dbReference type="ARBA" id="ARBA00022679"/>
    </source>
</evidence>
<dbReference type="PANTHER" id="PTHR10912:SF9">
    <property type="entry name" value="ADP-RIBOSYL CYCLASE_CYCLIC ADP-RIBOSE HYDROLASE"/>
    <property type="match status" value="1"/>
</dbReference>
<dbReference type="GO" id="GO:0061809">
    <property type="term" value="F:NAD+ nucleosidase activity, cyclic ADP-ribose generating"/>
    <property type="evidence" value="ECO:0007669"/>
    <property type="project" value="UniProtKB-EC"/>
</dbReference>
<dbReference type="Gene3D" id="1.20.82.10">
    <property type="entry name" value="ADP Ribosyl Cyclase, Chain A, domain 1"/>
    <property type="match status" value="1"/>
</dbReference>
<dbReference type="CDD" id="cd04759">
    <property type="entry name" value="Rib_hydrolase"/>
    <property type="match status" value="1"/>
</dbReference>
<evidence type="ECO:0000313" key="8">
    <source>
        <dbReference type="Proteomes" id="UP000265080"/>
    </source>
</evidence>
<organism evidence="7 8">
    <name type="scientific">Amphiprion percula</name>
    <name type="common">Orange clownfish</name>
    <name type="synonym">Lutjanus percula</name>
    <dbReference type="NCBI Taxonomy" id="161767"/>
    <lineage>
        <taxon>Eukaryota</taxon>
        <taxon>Metazoa</taxon>
        <taxon>Chordata</taxon>
        <taxon>Craniata</taxon>
        <taxon>Vertebrata</taxon>
        <taxon>Euteleostomi</taxon>
        <taxon>Actinopterygii</taxon>
        <taxon>Neopterygii</taxon>
        <taxon>Teleostei</taxon>
        <taxon>Neoteleostei</taxon>
        <taxon>Acanthomorphata</taxon>
        <taxon>Ovalentaria</taxon>
        <taxon>Pomacentridae</taxon>
        <taxon>Amphiprion</taxon>
    </lineage>
</organism>
<reference evidence="7 8" key="1">
    <citation type="submission" date="2018-03" db="EMBL/GenBank/DDBJ databases">
        <title>Finding Nemo's genes: A chromosome-scale reference assembly of the genome of the orange clownfish Amphiprion percula.</title>
        <authorList>
            <person name="Lehmann R."/>
        </authorList>
    </citation>
    <scope>NUCLEOTIDE SEQUENCE</scope>
</reference>
<dbReference type="Ensembl" id="ENSAPET00000015591.1">
    <property type="protein sequence ID" value="ENSAPEP00000015197.1"/>
    <property type="gene ID" value="ENSAPEG00000010811.1"/>
</dbReference>
<keyword evidence="6" id="KW-1015">Disulfide bond</keyword>
<keyword evidence="5" id="KW-0520">NAD</keyword>
<dbReference type="Pfam" id="PF02267">
    <property type="entry name" value="Rib_hydrolayse"/>
    <property type="match status" value="1"/>
</dbReference>
<dbReference type="GO" id="GO:0005886">
    <property type="term" value="C:plasma membrane"/>
    <property type="evidence" value="ECO:0007669"/>
    <property type="project" value="TreeGrafter"/>
</dbReference>
<protein>
    <recommendedName>
        <fullName evidence="2">ADP-ribosyl cyclase/cyclic ADP-ribose hydrolase</fullName>
        <ecNumber evidence="2">3.2.2.6</ecNumber>
    </recommendedName>
</protein>
<evidence type="ECO:0000313" key="7">
    <source>
        <dbReference type="Ensembl" id="ENSAPEP00000015197.1"/>
    </source>
</evidence>
<keyword evidence="3" id="KW-0808">Transferase</keyword>
<dbReference type="OMA" id="PACNRMM"/>
<evidence type="ECO:0000256" key="1">
    <source>
        <dbReference type="ARBA" id="ARBA00005406"/>
    </source>
</evidence>
<dbReference type="GO" id="GO:0016740">
    <property type="term" value="F:transferase activity"/>
    <property type="evidence" value="ECO:0007669"/>
    <property type="project" value="UniProtKB-KW"/>
</dbReference>
<evidence type="ECO:0000256" key="4">
    <source>
        <dbReference type="ARBA" id="ARBA00022801"/>
    </source>
</evidence>
<evidence type="ECO:0000256" key="6">
    <source>
        <dbReference type="ARBA" id="ARBA00023157"/>
    </source>
</evidence>
<dbReference type="GO" id="GO:0030890">
    <property type="term" value="P:positive regulation of B cell proliferation"/>
    <property type="evidence" value="ECO:0007669"/>
    <property type="project" value="TreeGrafter"/>
</dbReference>
<dbReference type="InterPro" id="IPR003193">
    <property type="entry name" value="ADP-ribosyl_cyclase"/>
</dbReference>
<accession>A0A3P8SST8</accession>
<sequence length="275" mass="30731">MDHGESRRPEKRRRRRRVALCVAAVLLLLIIVAVVLGVTLSKETNQFQSVFFSRCEKFKGHDCQKIWEAFQQAYVNQDPCDIPMEAYDPLITAAPFKPTCNRMMFWSKTKDVVHEFTEKRDCFVTLEDTLLGSVLDGLTWCGKEGSSETFTTDCPGWTDCKNNTVRSFWNRVSAAYADIACGDVTAMLNGSIAVPFSPTSIFGSIEVKGLNATRVKSLNVVLVTDEKNVTNCTNASLKDLQKELAEGIKYNCKEVPDTQIQECGSNPQKPCGSCW</sequence>
<proteinExistence type="inferred from homology"/>
<dbReference type="STRING" id="161767.ENSAPEP00000015197"/>
<dbReference type="Proteomes" id="UP000265080">
    <property type="component" value="Chromosome 22"/>
</dbReference>
<name>A0A3P8SST8_AMPPE</name>
<evidence type="ECO:0000256" key="5">
    <source>
        <dbReference type="ARBA" id="ARBA00023027"/>
    </source>
</evidence>
<reference evidence="7" key="2">
    <citation type="submission" date="2025-08" db="UniProtKB">
        <authorList>
            <consortium name="Ensembl"/>
        </authorList>
    </citation>
    <scope>IDENTIFICATION</scope>
</reference>
<dbReference type="EC" id="3.2.2.6" evidence="2"/>
<dbReference type="Gene3D" id="3.40.50.720">
    <property type="entry name" value="NAD(P)-binding Rossmann-like Domain"/>
    <property type="match status" value="1"/>
</dbReference>
<dbReference type="AlphaFoldDB" id="A0A3P8SST8"/>
<keyword evidence="8" id="KW-1185">Reference proteome</keyword>
<reference evidence="7" key="3">
    <citation type="submission" date="2025-09" db="UniProtKB">
        <authorList>
            <consortium name="Ensembl"/>
        </authorList>
    </citation>
    <scope>IDENTIFICATION</scope>
</reference>
<evidence type="ECO:0000256" key="2">
    <source>
        <dbReference type="ARBA" id="ARBA00011982"/>
    </source>
</evidence>
<dbReference type="GeneTree" id="ENSGT00390000017291"/>
<dbReference type="GO" id="GO:0016849">
    <property type="term" value="F:phosphorus-oxygen lyase activity"/>
    <property type="evidence" value="ECO:0007669"/>
    <property type="project" value="TreeGrafter"/>
</dbReference>
<dbReference type="PANTHER" id="PTHR10912">
    <property type="entry name" value="ADP-RIBOSYL CYCLASE"/>
    <property type="match status" value="1"/>
</dbReference>
<dbReference type="SUPFAM" id="SSF52309">
    <property type="entry name" value="N-(deoxy)ribosyltransferase-like"/>
    <property type="match status" value="1"/>
</dbReference>
<comment type="similarity">
    <text evidence="1">Belongs to the ADP-ribosyl cyclase family.</text>
</comment>